<reference evidence="3 4" key="1">
    <citation type="submission" date="2014-04" db="EMBL/GenBank/DDBJ databases">
        <title>Evolutionary Origins and Diversification of the Mycorrhizal Mutualists.</title>
        <authorList>
            <consortium name="DOE Joint Genome Institute"/>
            <consortium name="Mycorrhizal Genomics Consortium"/>
            <person name="Kohler A."/>
            <person name="Kuo A."/>
            <person name="Nagy L.G."/>
            <person name="Floudas D."/>
            <person name="Copeland A."/>
            <person name="Barry K.W."/>
            <person name="Cichocki N."/>
            <person name="Veneault-Fourrey C."/>
            <person name="LaButti K."/>
            <person name="Lindquist E.A."/>
            <person name="Lipzen A."/>
            <person name="Lundell T."/>
            <person name="Morin E."/>
            <person name="Murat C."/>
            <person name="Riley R."/>
            <person name="Ohm R."/>
            <person name="Sun H."/>
            <person name="Tunlid A."/>
            <person name="Henrissat B."/>
            <person name="Grigoriev I.V."/>
            <person name="Hibbett D.S."/>
            <person name="Martin F."/>
        </authorList>
    </citation>
    <scope>NUCLEOTIDE SEQUENCE [LARGE SCALE GENOMIC DNA]</scope>
    <source>
        <strain evidence="3 4">FD-317 M1</strain>
    </source>
</reference>
<protein>
    <recommendedName>
        <fullName evidence="2">Bulb-type lectin domain-containing protein</fullName>
    </recommendedName>
</protein>
<sequence>MFLKQAVCITALLTSALAQFVYPYHDTLPENGVLGRGYGLSSPSGAVTFGVTETGDLVLAALGTTIWSYTGIDASFVKLETDGNFIAYNAQLVPVWFTNTAGNLPPYIVSCQNDGNLVVYNGDSIPVWDTNTSGQVP</sequence>
<feature type="chain" id="PRO_5002208166" description="Bulb-type lectin domain-containing protein" evidence="1">
    <location>
        <begin position="19"/>
        <end position="137"/>
    </location>
</feature>
<evidence type="ECO:0000313" key="3">
    <source>
        <dbReference type="EMBL" id="KIK53157.1"/>
    </source>
</evidence>
<dbReference type="OrthoDB" id="1884773at2759"/>
<dbReference type="PROSITE" id="PS50927">
    <property type="entry name" value="BULB_LECTIN"/>
    <property type="match status" value="1"/>
</dbReference>
<dbReference type="Proteomes" id="UP000053593">
    <property type="component" value="Unassembled WGS sequence"/>
</dbReference>
<dbReference type="Gene3D" id="2.90.10.10">
    <property type="entry name" value="Bulb-type lectin domain"/>
    <property type="match status" value="1"/>
</dbReference>
<evidence type="ECO:0000256" key="1">
    <source>
        <dbReference type="SAM" id="SignalP"/>
    </source>
</evidence>
<accession>A0A0D0C5N0</accession>
<feature type="domain" description="Bulb-type lectin" evidence="2">
    <location>
        <begin position="25"/>
        <end position="137"/>
    </location>
</feature>
<keyword evidence="1" id="KW-0732">Signal</keyword>
<keyword evidence="4" id="KW-1185">Reference proteome</keyword>
<proteinExistence type="predicted"/>
<feature type="signal peptide" evidence="1">
    <location>
        <begin position="1"/>
        <end position="18"/>
    </location>
</feature>
<dbReference type="HOGENOM" id="CLU_137596_0_0_1"/>
<organism evidence="3 4">
    <name type="scientific">Collybiopsis luxurians FD-317 M1</name>
    <dbReference type="NCBI Taxonomy" id="944289"/>
    <lineage>
        <taxon>Eukaryota</taxon>
        <taxon>Fungi</taxon>
        <taxon>Dikarya</taxon>
        <taxon>Basidiomycota</taxon>
        <taxon>Agaricomycotina</taxon>
        <taxon>Agaricomycetes</taxon>
        <taxon>Agaricomycetidae</taxon>
        <taxon>Agaricales</taxon>
        <taxon>Marasmiineae</taxon>
        <taxon>Omphalotaceae</taxon>
        <taxon>Collybiopsis</taxon>
        <taxon>Collybiopsis luxurians</taxon>
    </lineage>
</organism>
<gene>
    <name evidence="3" type="ORF">GYMLUDRAFT_49494</name>
</gene>
<dbReference type="EMBL" id="KN834832">
    <property type="protein sequence ID" value="KIK53157.1"/>
    <property type="molecule type" value="Genomic_DNA"/>
</dbReference>
<dbReference type="InterPro" id="IPR036426">
    <property type="entry name" value="Bulb-type_lectin_dom_sf"/>
</dbReference>
<evidence type="ECO:0000313" key="4">
    <source>
        <dbReference type="Proteomes" id="UP000053593"/>
    </source>
</evidence>
<evidence type="ECO:0000259" key="2">
    <source>
        <dbReference type="PROSITE" id="PS50927"/>
    </source>
</evidence>
<dbReference type="AlphaFoldDB" id="A0A0D0C5N0"/>
<name>A0A0D0C5N0_9AGAR</name>
<dbReference type="SMART" id="SM00108">
    <property type="entry name" value="B_lectin"/>
    <property type="match status" value="1"/>
</dbReference>
<dbReference type="InterPro" id="IPR001480">
    <property type="entry name" value="Bulb-type_lectin_dom"/>
</dbReference>
<dbReference type="SUPFAM" id="SSF51110">
    <property type="entry name" value="alpha-D-mannose-specific plant lectins"/>
    <property type="match status" value="1"/>
</dbReference>